<dbReference type="InterPro" id="IPR050458">
    <property type="entry name" value="LolB"/>
</dbReference>
<dbReference type="Pfam" id="PF25149">
    <property type="entry name" value="DUF7825"/>
    <property type="match status" value="1"/>
</dbReference>
<evidence type="ECO:0000259" key="1">
    <source>
        <dbReference type="PROSITE" id="PS51977"/>
    </source>
</evidence>
<evidence type="ECO:0000313" key="2">
    <source>
        <dbReference type="EMBL" id="MDM1048673.1"/>
    </source>
</evidence>
<dbReference type="InterPro" id="IPR036930">
    <property type="entry name" value="WGR_dom_sf"/>
</dbReference>
<dbReference type="Pfam" id="PF20103">
    <property type="entry name" value="DUF6493"/>
    <property type="match status" value="1"/>
</dbReference>
<dbReference type="InterPro" id="IPR056727">
    <property type="entry name" value="DUF7825"/>
</dbReference>
<dbReference type="InterPro" id="IPR045472">
    <property type="entry name" value="DUF6493"/>
</dbReference>
<dbReference type="Pfam" id="PF25148">
    <property type="entry name" value="DUF7824"/>
    <property type="match status" value="1"/>
</dbReference>
<dbReference type="PANTHER" id="PTHR30634">
    <property type="entry name" value="OUTER MEMBRANE LOLAB LIPOPROTEIN INSERTION APPARATUS"/>
    <property type="match status" value="1"/>
</dbReference>
<dbReference type="EMBL" id="JACAGK010000026">
    <property type="protein sequence ID" value="MDM1048673.1"/>
    <property type="molecule type" value="Genomic_DNA"/>
</dbReference>
<dbReference type="CDD" id="cd07996">
    <property type="entry name" value="WGR_MMR_like"/>
    <property type="match status" value="1"/>
</dbReference>
<dbReference type="Gene3D" id="2.20.140.10">
    <property type="entry name" value="WGR domain"/>
    <property type="match status" value="1"/>
</dbReference>
<keyword evidence="3" id="KW-1185">Reference proteome</keyword>
<accession>A0ABT7NN65</accession>
<name>A0ABT7NN65_9SPHI</name>
<reference evidence="2" key="1">
    <citation type="submission" date="2020-06" db="EMBL/GenBank/DDBJ databases">
        <authorList>
            <person name="Dong N."/>
        </authorList>
    </citation>
    <scope>NUCLEOTIDE SEQUENCE</scope>
    <source>
        <strain evidence="2">R1692</strain>
    </source>
</reference>
<sequence>MFKHLKYIDGTSDKFWEIQTSRSSHTVTYGRNGTDGQSKTKTFDTEEACLADAEKLVREKTKKGYSEDGTVDVQKAVQKDGKPIAKTSSQQRKEEVLGAFRQLIKHPQNDAVLPFLQEYAKGNLELLKKEIRSAKRFYASFVNLDKEPEYRQHNSYSWGQRGTKQQIRVINLLALGTFSLTDTNSWPEFVELLNTTKDPQVAAVLAWAQPDWLSDYLAQQLQRNDWLSIRYDSLRAWERRGLMHFNSEVYVSAVTYFPEAVNDAANIDRYIEEFCSDDISVKRDVPLVFEYPSNISTVAYKWDYSRNDNQLLWHVVFQKLVAEGKIDRDFLINKSLEIQTKSWNNVQKSFFREMLLQMAFDETELIKYQHSIFPMFHTEETGPINFAINLLKPVLAHPEFDRGEFLSWISPIFMRTDLKGAVKTLMIQLDKVLKDYPQFKEQVNLLAADTFMIPDLQLQDRATKFILKHQEKPSDALADKLAMYSGQMLGSNAQDLKSFMGDTLEYYTEEDILSTLSGGELESYVYSPDPTVKLDEEISVPSEWNDILFQLGKVLHSKDPIEMEVLMNAWTLHFRDFPADYKQQLAPYLKQLRDTYSESHCYQIFSHIFYSHQENSAKIYVYQNKYAKTLSLVNLMNDQMQMWQERWRDGIRLEALSLPTHKPFWIAPHVLVDRIIAHEKAKVPLNLIDLAIALSRAPKEQLAGIEEKIERIEAKEIVSILNYAFGLSDEISVKKSNWFGKIMDSNSDEKNLLLGIWATIARISDPDGVFSVFENSSIANAPTVIAPFDPKLSIKPHYVQQYNYHQKVHEPFLVGNELIIEFPVFKAYPKTLLAGLDLFSRGSNQYLGYYASDLDVRYVHSLLAQNSDSMAILYTYAYNRMAIWGTKDTKAFLEEMLYPFYIIRDHSALYIASSFFSADKTVRAVCVELFIQAVEQNRFPVDLVAKHLLFLMNGEYGPIGRLADVLEQSKDVSAKHNQALLALLLAVLKDLEIKEKMPINLKKLVELLYDLQQKNNVELTEELQVSFKRFEAYKSLQPLLKKILK</sequence>
<dbReference type="RefSeq" id="WP_286651388.1">
    <property type="nucleotide sequence ID" value="NZ_JACAGK010000026.1"/>
</dbReference>
<dbReference type="InterPro" id="IPR049809">
    <property type="entry name" value="YehF/YfeS-like_WGR"/>
</dbReference>
<reference evidence="2" key="2">
    <citation type="journal article" date="2022" name="Sci. Total Environ.">
        <title>Prevalence, transmission, and molecular epidemiology of tet(X)-positive bacteria among humans, animals, and environmental niches in China: An epidemiological, and genomic-based study.</title>
        <authorList>
            <person name="Dong N."/>
            <person name="Zeng Y."/>
            <person name="Cai C."/>
            <person name="Sun C."/>
            <person name="Lu J."/>
            <person name="Liu C."/>
            <person name="Zhou H."/>
            <person name="Sun Q."/>
            <person name="Shu L."/>
            <person name="Wang H."/>
            <person name="Wang Y."/>
            <person name="Wang S."/>
            <person name="Wu C."/>
            <person name="Chan E.W."/>
            <person name="Chen G."/>
            <person name="Shen Z."/>
            <person name="Chen S."/>
            <person name="Zhang R."/>
        </authorList>
    </citation>
    <scope>NUCLEOTIDE SEQUENCE</scope>
    <source>
        <strain evidence="2">R1692</strain>
    </source>
</reference>
<gene>
    <name evidence="2" type="ORF">HX018_10520</name>
</gene>
<dbReference type="PROSITE" id="PS51977">
    <property type="entry name" value="WGR"/>
    <property type="match status" value="1"/>
</dbReference>
<proteinExistence type="predicted"/>
<feature type="domain" description="WGR" evidence="1">
    <location>
        <begin position="1"/>
        <end position="83"/>
    </location>
</feature>
<protein>
    <submittedName>
        <fullName evidence="2">WGR domain-containing protein</fullName>
    </submittedName>
</protein>
<evidence type="ECO:0000313" key="3">
    <source>
        <dbReference type="Proteomes" id="UP001170954"/>
    </source>
</evidence>
<dbReference type="Proteomes" id="UP001170954">
    <property type="component" value="Unassembled WGS sequence"/>
</dbReference>
<dbReference type="Pfam" id="PF05406">
    <property type="entry name" value="WGR"/>
    <property type="match status" value="1"/>
</dbReference>
<comment type="caution">
    <text evidence="2">The sequence shown here is derived from an EMBL/GenBank/DDBJ whole genome shotgun (WGS) entry which is preliminary data.</text>
</comment>
<dbReference type="InterPro" id="IPR008893">
    <property type="entry name" value="WGR_domain"/>
</dbReference>
<organism evidence="2 3">
    <name type="scientific">Sphingobacterium hotanense</name>
    <dbReference type="NCBI Taxonomy" id="649196"/>
    <lineage>
        <taxon>Bacteria</taxon>
        <taxon>Pseudomonadati</taxon>
        <taxon>Bacteroidota</taxon>
        <taxon>Sphingobacteriia</taxon>
        <taxon>Sphingobacteriales</taxon>
        <taxon>Sphingobacteriaceae</taxon>
        <taxon>Sphingobacterium</taxon>
    </lineage>
</organism>
<dbReference type="PANTHER" id="PTHR30634:SF13">
    <property type="entry name" value="PROTEIN YEHF"/>
    <property type="match status" value="1"/>
</dbReference>
<dbReference type="SUPFAM" id="SSF142921">
    <property type="entry name" value="WGR domain-like"/>
    <property type="match status" value="1"/>
</dbReference>
<dbReference type="InterPro" id="IPR056726">
    <property type="entry name" value="DUF7824"/>
</dbReference>
<dbReference type="SMART" id="SM00773">
    <property type="entry name" value="WGR"/>
    <property type="match status" value="1"/>
</dbReference>